<proteinExistence type="predicted"/>
<dbReference type="InterPro" id="IPR057207">
    <property type="entry name" value="FBXL15_LRR"/>
</dbReference>
<feature type="domain" description="F-box/LRR-repeat protein 15-like leucin rich repeat" evidence="3">
    <location>
        <begin position="318"/>
        <end position="495"/>
    </location>
</feature>
<sequence length="590" mass="65031">MSRNNVRGPTSALTEFLRESGITTALVTRRVRQGQGARADPQQPAAGPSNADGENAEDGSAQDAANEEYNSDKLDESEDENPSAKKKCKLSKKAAEKAKAKEKAKLKKKKGGKDDDSDYEDDEDEYTALSKSMYAKTSPAKPPVGSFENCAKCEKKFTVTRYTVAANPPPGFLCHDCAKATGTDPFKKPALPRKRKNPQDKRKVVNFDDKELPSLASMCIKIISNHINDVEALGNIGQVNLDEISRVLARNRSMTCENAPLLYDIQNTKLTLYDATKLTPPAFCTLASLNPGVESLRLDYCGRINDSALSHWSGHLTSLNRLELLGPFLIRIEGWKTFFQSHPQLTGFLITQSPRFDLSCVESLVENCPNLTELRLAQIGKMSDEFLPHIASLQHLEYLDLSEPSSSLSSEAVTRLLEAVGSKLTHLNLSSNDLLDDTVLTEGLLPHAKKLSTLILKNTPELTDSGVASFFKGFRSNPPLHHICMERNHNLGDKALKALLHHSGKELRELNINSWKETGNEPLTTIGNLAPQLRTLDVGWCRQVDDFVVKAVLEGCQNITNISVYGCNKLTINCPRKHGVKIRGIETNAI</sequence>
<dbReference type="GO" id="GO:0019005">
    <property type="term" value="C:SCF ubiquitin ligase complex"/>
    <property type="evidence" value="ECO:0007669"/>
    <property type="project" value="TreeGrafter"/>
</dbReference>
<feature type="compositionally biased region" description="Basic and acidic residues" evidence="1">
    <location>
        <begin position="93"/>
        <end position="103"/>
    </location>
</feature>
<keyword evidence="5" id="KW-1185">Reference proteome</keyword>
<evidence type="ECO:0000259" key="2">
    <source>
        <dbReference type="Pfam" id="PF23550"/>
    </source>
</evidence>
<dbReference type="InterPro" id="IPR006553">
    <property type="entry name" value="Leu-rich_rpt_Cys-con_subtyp"/>
</dbReference>
<reference evidence="4 5" key="1">
    <citation type="submission" date="2018-06" db="EMBL/GenBank/DDBJ databases">
        <title>A transcriptomic atlas of mushroom development highlights an independent origin of complex multicellularity.</title>
        <authorList>
            <consortium name="DOE Joint Genome Institute"/>
            <person name="Krizsan K."/>
            <person name="Almasi E."/>
            <person name="Merenyi Z."/>
            <person name="Sahu N."/>
            <person name="Viragh M."/>
            <person name="Koszo T."/>
            <person name="Mondo S."/>
            <person name="Kiss B."/>
            <person name="Balint B."/>
            <person name="Kues U."/>
            <person name="Barry K."/>
            <person name="Hegedus J.C."/>
            <person name="Henrissat B."/>
            <person name="Johnson J."/>
            <person name="Lipzen A."/>
            <person name="Ohm R."/>
            <person name="Nagy I."/>
            <person name="Pangilinan J."/>
            <person name="Yan J."/>
            <person name="Xiong Y."/>
            <person name="Grigoriev I.V."/>
            <person name="Hibbett D.S."/>
            <person name="Nagy L.G."/>
        </authorList>
    </citation>
    <scope>NUCLEOTIDE SEQUENCE [LARGE SCALE GENOMIC DNA]</scope>
    <source>
        <strain evidence="4 5">SZMC22713</strain>
    </source>
</reference>
<dbReference type="Pfam" id="PF25372">
    <property type="entry name" value="DUF7885"/>
    <property type="match status" value="1"/>
</dbReference>
<feature type="region of interest" description="Disordered" evidence="1">
    <location>
        <begin position="29"/>
        <end position="123"/>
    </location>
</feature>
<dbReference type="SUPFAM" id="SSF52047">
    <property type="entry name" value="RNI-like"/>
    <property type="match status" value="1"/>
</dbReference>
<dbReference type="InterPro" id="IPR056451">
    <property type="entry name" value="Znf_Tbcl_Rhp7"/>
</dbReference>
<name>A0A4Y7PWK5_9AGAM</name>
<dbReference type="OrthoDB" id="421226at2759"/>
<evidence type="ECO:0000259" key="3">
    <source>
        <dbReference type="Pfam" id="PF25372"/>
    </source>
</evidence>
<dbReference type="SMART" id="SM00367">
    <property type="entry name" value="LRR_CC"/>
    <property type="match status" value="4"/>
</dbReference>
<dbReference type="PANTHER" id="PTHR13318:SF247">
    <property type="entry name" value="GH16156P"/>
    <property type="match status" value="1"/>
</dbReference>
<dbReference type="Proteomes" id="UP000294933">
    <property type="component" value="Unassembled WGS sequence"/>
</dbReference>
<dbReference type="Gene3D" id="3.80.10.10">
    <property type="entry name" value="Ribonuclease Inhibitor"/>
    <property type="match status" value="2"/>
</dbReference>
<dbReference type="STRING" id="50990.A0A4Y7PWK5"/>
<evidence type="ECO:0000256" key="1">
    <source>
        <dbReference type="SAM" id="MobiDB-lite"/>
    </source>
</evidence>
<evidence type="ECO:0000313" key="4">
    <source>
        <dbReference type="EMBL" id="TDL18920.1"/>
    </source>
</evidence>
<dbReference type="InterPro" id="IPR032675">
    <property type="entry name" value="LRR_dom_sf"/>
</dbReference>
<accession>A0A4Y7PWK5</accession>
<organism evidence="4 5">
    <name type="scientific">Rickenella mellea</name>
    <dbReference type="NCBI Taxonomy" id="50990"/>
    <lineage>
        <taxon>Eukaryota</taxon>
        <taxon>Fungi</taxon>
        <taxon>Dikarya</taxon>
        <taxon>Basidiomycota</taxon>
        <taxon>Agaricomycotina</taxon>
        <taxon>Agaricomycetes</taxon>
        <taxon>Hymenochaetales</taxon>
        <taxon>Rickenellaceae</taxon>
        <taxon>Rickenella</taxon>
    </lineage>
</organism>
<dbReference type="GO" id="GO:0031146">
    <property type="term" value="P:SCF-dependent proteasomal ubiquitin-dependent protein catabolic process"/>
    <property type="evidence" value="ECO:0007669"/>
    <property type="project" value="TreeGrafter"/>
</dbReference>
<gene>
    <name evidence="4" type="ORF">BD410DRAFT_792712</name>
</gene>
<dbReference type="VEuPathDB" id="FungiDB:BD410DRAFT_792712"/>
<dbReference type="Pfam" id="PF23550">
    <property type="entry name" value="zf_Tbcl_Rhp7"/>
    <property type="match status" value="1"/>
</dbReference>
<dbReference type="AlphaFoldDB" id="A0A4Y7PWK5"/>
<dbReference type="EMBL" id="ML170202">
    <property type="protein sequence ID" value="TDL18920.1"/>
    <property type="molecule type" value="Genomic_DNA"/>
</dbReference>
<feature type="domain" description="DNA repair protein rhp7 treble clef" evidence="2">
    <location>
        <begin position="144"/>
        <end position="182"/>
    </location>
</feature>
<protein>
    <submittedName>
        <fullName evidence="4">RNI-like protein</fullName>
    </submittedName>
</protein>
<evidence type="ECO:0000313" key="5">
    <source>
        <dbReference type="Proteomes" id="UP000294933"/>
    </source>
</evidence>
<dbReference type="PANTHER" id="PTHR13318">
    <property type="entry name" value="PARTNER OF PAIRED, ISOFORM B-RELATED"/>
    <property type="match status" value="1"/>
</dbReference>